<keyword evidence="7" id="KW-0732">Signal</keyword>
<dbReference type="Gene3D" id="2.10.10.20">
    <property type="entry name" value="Carbohydrate-binding module superfamily 5/12"/>
    <property type="match status" value="1"/>
</dbReference>
<dbReference type="CDD" id="cd12204">
    <property type="entry name" value="CBD_like"/>
    <property type="match status" value="1"/>
</dbReference>
<organism evidence="9 10">
    <name type="scientific">Bacterioplanes sanyensis</name>
    <dbReference type="NCBI Taxonomy" id="1249553"/>
    <lineage>
        <taxon>Bacteria</taxon>
        <taxon>Pseudomonadati</taxon>
        <taxon>Pseudomonadota</taxon>
        <taxon>Gammaproteobacteria</taxon>
        <taxon>Oceanospirillales</taxon>
        <taxon>Oceanospirillaceae</taxon>
        <taxon>Bacterioplanes</taxon>
    </lineage>
</organism>
<keyword evidence="4 6" id="KW-0326">Glycosidase</keyword>
<dbReference type="SUPFAM" id="SSF51055">
    <property type="entry name" value="Carbohydrate binding domain"/>
    <property type="match status" value="1"/>
</dbReference>
<dbReference type="GO" id="GO:0004553">
    <property type="term" value="F:hydrolase activity, hydrolyzing O-glycosyl compounds"/>
    <property type="evidence" value="ECO:0007669"/>
    <property type="project" value="InterPro"/>
</dbReference>
<dbReference type="Pfam" id="PF00704">
    <property type="entry name" value="Glyco_hydro_18"/>
    <property type="match status" value="1"/>
</dbReference>
<evidence type="ECO:0000256" key="3">
    <source>
        <dbReference type="ARBA" id="ARBA00023277"/>
    </source>
</evidence>
<dbReference type="PROSITE" id="PS01095">
    <property type="entry name" value="GH18_1"/>
    <property type="match status" value="1"/>
</dbReference>
<gene>
    <name evidence="9" type="ORF">CHH28_02645</name>
</gene>
<reference evidence="9 10" key="1">
    <citation type="submission" date="2017-07" db="EMBL/GenBank/DDBJ databases">
        <title>Annotated genome sequence of Bacterioplanes sanyensis isolated from Red Sea.</title>
        <authorList>
            <person name="Rehman Z.U."/>
        </authorList>
    </citation>
    <scope>NUCLEOTIDE SEQUENCE [LARGE SCALE GENOMIC DNA]</scope>
    <source>
        <strain evidence="9 10">NV9</strain>
    </source>
</reference>
<dbReference type="KEGG" id="bsan:CHH28_02645"/>
<dbReference type="PROSITE" id="PS51910">
    <property type="entry name" value="GH18_2"/>
    <property type="match status" value="1"/>
</dbReference>
<dbReference type="InterPro" id="IPR017853">
    <property type="entry name" value="GH"/>
</dbReference>
<keyword evidence="5" id="KW-0624">Polysaccharide degradation</keyword>
<evidence type="ECO:0000256" key="7">
    <source>
        <dbReference type="SAM" id="SignalP"/>
    </source>
</evidence>
<dbReference type="InterPro" id="IPR011583">
    <property type="entry name" value="Chitinase_II/V-like_cat"/>
</dbReference>
<evidence type="ECO:0000256" key="5">
    <source>
        <dbReference type="ARBA" id="ARBA00023326"/>
    </source>
</evidence>
<dbReference type="SMART" id="SM00636">
    <property type="entry name" value="Glyco_18"/>
    <property type="match status" value="1"/>
</dbReference>
<keyword evidence="3" id="KW-0119">Carbohydrate metabolism</keyword>
<dbReference type="SUPFAM" id="SSF54556">
    <property type="entry name" value="Chitinase insertion domain"/>
    <property type="match status" value="1"/>
</dbReference>
<dbReference type="AlphaFoldDB" id="A0A222FEX1"/>
<sequence length="769" mass="84661">MIRQLLLVALAAISNVTQANDENCKPSGLYSTPDTPVPYCSVYDQDGREQLGTEHQRRIIGYFTSWRHGKNGQPSYLVKDIPWQKITHINYAFAHIDNNYRLSIGNVANPENPATGMTWPGVSGAEMDPALPYQGHFNLLTQYKRQYPHVKTLISVGGWAETGGFFNEQGERIANGGFYSMTTNADGSINEIGIQAFSESTIEFLRRYNFDGVDIDYEYPSSMQGAGNPDDYGFSDAQRKNLWRSYQALMKSLRQTLDRASVEDGKHYLLTIASPSSAYLLRGMEDFDVVQYLDFVNIMSYDLHGAWNHYVGHNAALYDTGDDLELQEGKVYSTPQYGNIGYLNTDWAVHYFRGAIAAGRINIGVPYYTRGWQNVQGGTHGLWGKAALPSQSDCAPGTGISTPCGYGALGLNNLWHDKDTNGAEIGAGSNPMWHAKNLQQGIVGSYLTAYGFPADAQLAGDYQRYYDDIAQAPWLWNAEQKVFLSTEDEQSMAAKVQYVIDQGVGGIMFWELAGDYDWLPGRQEYFIGDSLTTTAYNAFRDATPYEVVAADNVELPQQVVSLSYDFVGYKVGDNNYPLNPTLRLSNSGEQTIPGGTQVEFNMPTATSSVINDQSGMGLTVVSDGSNAAGGNQGGLENNFHRVRLTLPGWKTLAAGDSVDITMNYYLPVPLPNGMRVLVGDHAYGTRQEYPLLPIADLNGGDDGDGNGDGSCNVDGIPAYPNWPQNDWSGKPNHAATGDKMLHEGVIYQANWWTQSEPGSDGSWKMVCKL</sequence>
<dbReference type="EMBL" id="CP022530">
    <property type="protein sequence ID" value="ASP37635.1"/>
    <property type="molecule type" value="Genomic_DNA"/>
</dbReference>
<feature type="signal peptide" evidence="7">
    <location>
        <begin position="1"/>
        <end position="19"/>
    </location>
</feature>
<dbReference type="RefSeq" id="WP_094058849.1">
    <property type="nucleotide sequence ID" value="NZ_CP022530.1"/>
</dbReference>
<dbReference type="Proteomes" id="UP000202440">
    <property type="component" value="Chromosome"/>
</dbReference>
<accession>A0A222FEX1</accession>
<dbReference type="Gene3D" id="3.20.20.80">
    <property type="entry name" value="Glycosidases"/>
    <property type="match status" value="1"/>
</dbReference>
<evidence type="ECO:0000313" key="9">
    <source>
        <dbReference type="EMBL" id="ASP37635.1"/>
    </source>
</evidence>
<dbReference type="GO" id="GO:0000272">
    <property type="term" value="P:polysaccharide catabolic process"/>
    <property type="evidence" value="ECO:0007669"/>
    <property type="project" value="UniProtKB-KW"/>
</dbReference>
<dbReference type="GO" id="GO:0008061">
    <property type="term" value="F:chitin binding"/>
    <property type="evidence" value="ECO:0007669"/>
    <property type="project" value="InterPro"/>
</dbReference>
<dbReference type="Pfam" id="PF06483">
    <property type="entry name" value="ChiC"/>
    <property type="match status" value="1"/>
</dbReference>
<keyword evidence="2" id="KW-0146">Chitin degradation</keyword>
<dbReference type="InterPro" id="IPR029070">
    <property type="entry name" value="Chitinase_insertion_sf"/>
</dbReference>
<dbReference type="InterPro" id="IPR050314">
    <property type="entry name" value="Glycosyl_Hydrlase_18"/>
</dbReference>
<dbReference type="SMART" id="SM00495">
    <property type="entry name" value="ChtBD3"/>
    <property type="match status" value="1"/>
</dbReference>
<dbReference type="PANTHER" id="PTHR11177:SF308">
    <property type="entry name" value="CHITINASE A"/>
    <property type="match status" value="1"/>
</dbReference>
<dbReference type="CDD" id="cd06548">
    <property type="entry name" value="GH18_chitinase"/>
    <property type="match status" value="1"/>
</dbReference>
<name>A0A222FEX1_9GAMM</name>
<evidence type="ECO:0000313" key="10">
    <source>
        <dbReference type="Proteomes" id="UP000202440"/>
    </source>
</evidence>
<evidence type="ECO:0000256" key="4">
    <source>
        <dbReference type="ARBA" id="ARBA00023295"/>
    </source>
</evidence>
<dbReference type="InterPro" id="IPR003610">
    <property type="entry name" value="CBM5/12"/>
</dbReference>
<dbReference type="PANTHER" id="PTHR11177">
    <property type="entry name" value="CHITINASE"/>
    <property type="match status" value="1"/>
</dbReference>
<dbReference type="OrthoDB" id="9775889at2"/>
<dbReference type="SUPFAM" id="SSF51445">
    <property type="entry name" value="(Trans)glycosidases"/>
    <property type="match status" value="1"/>
</dbReference>
<evidence type="ECO:0000256" key="1">
    <source>
        <dbReference type="ARBA" id="ARBA00022801"/>
    </source>
</evidence>
<feature type="domain" description="GH18" evidence="8">
    <location>
        <begin position="57"/>
        <end position="529"/>
    </location>
</feature>
<dbReference type="InterPro" id="IPR001223">
    <property type="entry name" value="Glyco_hydro18_cat"/>
</dbReference>
<keyword evidence="10" id="KW-1185">Reference proteome</keyword>
<evidence type="ECO:0000259" key="8">
    <source>
        <dbReference type="PROSITE" id="PS51910"/>
    </source>
</evidence>
<dbReference type="GO" id="GO:0030246">
    <property type="term" value="F:carbohydrate binding"/>
    <property type="evidence" value="ECO:0007669"/>
    <property type="project" value="InterPro"/>
</dbReference>
<dbReference type="GO" id="GO:0006032">
    <property type="term" value="P:chitin catabolic process"/>
    <property type="evidence" value="ECO:0007669"/>
    <property type="project" value="UniProtKB-KW"/>
</dbReference>
<evidence type="ECO:0000256" key="2">
    <source>
        <dbReference type="ARBA" id="ARBA00023024"/>
    </source>
</evidence>
<protein>
    <submittedName>
        <fullName evidence="9">Chitinase</fullName>
    </submittedName>
</protein>
<dbReference type="InterPro" id="IPR001579">
    <property type="entry name" value="Glyco_hydro_18_chit_AS"/>
</dbReference>
<feature type="chain" id="PRO_5012939956" evidence="7">
    <location>
        <begin position="20"/>
        <end position="769"/>
    </location>
</feature>
<dbReference type="InterPro" id="IPR036573">
    <property type="entry name" value="CBM_sf_5/12"/>
</dbReference>
<dbReference type="InterPro" id="IPR009470">
    <property type="entry name" value="Chi_C"/>
</dbReference>
<evidence type="ECO:0000256" key="6">
    <source>
        <dbReference type="RuleBase" id="RU000489"/>
    </source>
</evidence>
<dbReference type="Pfam" id="PF14600">
    <property type="entry name" value="CBM_5_12_2"/>
    <property type="match status" value="1"/>
</dbReference>
<dbReference type="GO" id="GO:0005576">
    <property type="term" value="C:extracellular region"/>
    <property type="evidence" value="ECO:0007669"/>
    <property type="project" value="InterPro"/>
</dbReference>
<dbReference type="Gene3D" id="3.10.50.10">
    <property type="match status" value="1"/>
</dbReference>
<proteinExistence type="predicted"/>
<dbReference type="InterPro" id="IPR032798">
    <property type="entry name" value="CBM_5_12_2"/>
</dbReference>
<keyword evidence="1 6" id="KW-0378">Hydrolase</keyword>